<reference evidence="8" key="1">
    <citation type="submission" date="2013-07" db="EMBL/GenBank/DDBJ databases">
        <authorList>
            <person name="McIlroy S."/>
        </authorList>
    </citation>
    <scope>NUCLEOTIDE SEQUENCE [LARGE SCALE GENOMIC DNA]</scope>
    <source>
        <strain evidence="8">Run_A_D11</strain>
    </source>
</reference>
<feature type="transmembrane region" description="Helical" evidence="6">
    <location>
        <begin position="380"/>
        <end position="399"/>
    </location>
</feature>
<dbReference type="NCBIfam" id="TIGR00360">
    <property type="entry name" value="ComEC_N-term"/>
    <property type="match status" value="1"/>
</dbReference>
<feature type="transmembrane region" description="Helical" evidence="6">
    <location>
        <begin position="29"/>
        <end position="58"/>
    </location>
</feature>
<dbReference type="InterPro" id="IPR004797">
    <property type="entry name" value="Competence_ComEC/Rec2"/>
</dbReference>
<dbReference type="AlphaFoldDB" id="W6MCP4"/>
<dbReference type="NCBIfam" id="TIGR00361">
    <property type="entry name" value="ComEC_Rec2"/>
    <property type="match status" value="1"/>
</dbReference>
<dbReference type="PANTHER" id="PTHR30619:SF1">
    <property type="entry name" value="RECOMBINATION PROTEIN 2"/>
    <property type="match status" value="1"/>
</dbReference>
<dbReference type="InterPro" id="IPR025405">
    <property type="entry name" value="DUF4131"/>
</dbReference>
<dbReference type="Pfam" id="PF00753">
    <property type="entry name" value="Lactamase_B"/>
    <property type="match status" value="1"/>
</dbReference>
<keyword evidence="4 6" id="KW-1133">Transmembrane helix</keyword>
<protein>
    <submittedName>
        <fullName evidence="8">DNA internalization-related competence protein ComEC/Rec2</fullName>
    </submittedName>
</protein>
<feature type="transmembrane region" description="Helical" evidence="6">
    <location>
        <begin position="411"/>
        <end position="434"/>
    </location>
</feature>
<dbReference type="SUPFAM" id="SSF56281">
    <property type="entry name" value="Metallo-hydrolase/oxidoreductase"/>
    <property type="match status" value="1"/>
</dbReference>
<dbReference type="SMART" id="SM00849">
    <property type="entry name" value="Lactamase_B"/>
    <property type="match status" value="1"/>
</dbReference>
<evidence type="ECO:0000256" key="2">
    <source>
        <dbReference type="ARBA" id="ARBA00022475"/>
    </source>
</evidence>
<dbReference type="PANTHER" id="PTHR30619">
    <property type="entry name" value="DNA INTERNALIZATION/COMPETENCE PROTEIN COMEC/REC2"/>
    <property type="match status" value="1"/>
</dbReference>
<evidence type="ECO:0000256" key="5">
    <source>
        <dbReference type="ARBA" id="ARBA00023136"/>
    </source>
</evidence>
<feature type="transmembrane region" description="Helical" evidence="6">
    <location>
        <begin position="441"/>
        <end position="460"/>
    </location>
</feature>
<dbReference type="GO" id="GO:0030420">
    <property type="term" value="P:establishment of competence for transformation"/>
    <property type="evidence" value="ECO:0007669"/>
    <property type="project" value="InterPro"/>
</dbReference>
<dbReference type="InterPro" id="IPR004477">
    <property type="entry name" value="ComEC_N"/>
</dbReference>
<feature type="transmembrane region" description="Helical" evidence="6">
    <location>
        <begin position="347"/>
        <end position="368"/>
    </location>
</feature>
<evidence type="ECO:0000313" key="9">
    <source>
        <dbReference type="Proteomes" id="UP000035760"/>
    </source>
</evidence>
<dbReference type="CDD" id="cd07731">
    <property type="entry name" value="ComA-like_MBL-fold"/>
    <property type="match status" value="1"/>
</dbReference>
<gene>
    <name evidence="8" type="ORF">BN873_890111</name>
</gene>
<dbReference type="EMBL" id="CBTJ020000101">
    <property type="protein sequence ID" value="CDI04205.1"/>
    <property type="molecule type" value="Genomic_DNA"/>
</dbReference>
<name>W6MCP4_9GAMM</name>
<evidence type="ECO:0000256" key="1">
    <source>
        <dbReference type="ARBA" id="ARBA00004651"/>
    </source>
</evidence>
<evidence type="ECO:0000256" key="6">
    <source>
        <dbReference type="SAM" id="Phobius"/>
    </source>
</evidence>
<keyword evidence="3 6" id="KW-0812">Transmembrane</keyword>
<dbReference type="Pfam" id="PF13567">
    <property type="entry name" value="DUF4131"/>
    <property type="match status" value="1"/>
</dbReference>
<reference evidence="8" key="2">
    <citation type="submission" date="2014-03" db="EMBL/GenBank/DDBJ databases">
        <title>Candidatus Competibacter-lineage genomes retrieved from metagenomes reveal functional metabolic diversity.</title>
        <authorList>
            <person name="McIlroy S.J."/>
            <person name="Albertsen M."/>
            <person name="Andresen E.K."/>
            <person name="Saunders A.M."/>
            <person name="Kristiansen R."/>
            <person name="Stokholm-Bjerregaard M."/>
            <person name="Nielsen K.L."/>
            <person name="Nielsen P.H."/>
        </authorList>
    </citation>
    <scope>NUCLEOTIDE SEQUENCE</scope>
    <source>
        <strain evidence="8">Run_A_D11</strain>
    </source>
</reference>
<dbReference type="STRING" id="1400863.BN873_890111"/>
<evidence type="ECO:0000256" key="3">
    <source>
        <dbReference type="ARBA" id="ARBA00022692"/>
    </source>
</evidence>
<sequence>MRWGAIAFLVGILILQSLPELPGRGWSAAWPAVVLVGITVPWLRLLAWGSAGFLWALLLAAPTARLPAALEGAELSVDGWIAALPEQERRSVRFEFMVANARKGERPVLELVGQRLRLAWWDEPADGEERAVESNPPLQVGDRWAFTARLRQPRGLSNPGGFDYEQWLYAKGIVATGSVRRQPLPQRLAVAERYPVDRYRARIAEDFERQLPENPFVGVLVALAVGEEGGISSRQWEVFNRTGIGHLMSVSGSHIGLVAGMVFALFLGIWRRVPELALRWPARRAAAVAALMGAGGYTLISGLSVPAQRAFLMAAVAMVALIIQRPAAPSRILALALLAVLLYDPAAPLLAGFWLSFGAVAAIVYSTSGRWCERAWLSQTVGLQLKLTVALLPPTLIYFQQFPLLSPLANFLAIPWVGCTVLPLSLLAALVGPVSTALQTFLLELAALTMAGLWQILLWLEHWPGAVLSWPGPPWWTLLFAVPGMLLLLAPRGLAGRWLGLPLCLPLLWPPLPTPEPGGFWFTLLDVGPGLAGVIRTQHHVLVYDTGPRLGAELDAGRAVLVPFLRRQGIRQVDRLLISHADKQHTGGVRSVLELMPVAEIATASLEETPIAGAKRCQAGQAWQWDGVQFQLLHPPETGFTADDASCVLQVVGPAGRLLLPGDIETAAQTALVAGYGAELAADVLVAPHHGHRDRVTSAFLDAVRPRYVLFATGYRNRFGYPRPDTVARYQATGASLLDTGYEGALTFQWTPDQPLLLERHRREHRHYWMAP</sequence>
<keyword evidence="5 6" id="KW-0472">Membrane</keyword>
<dbReference type="Pfam" id="PF03772">
    <property type="entry name" value="Competence"/>
    <property type="match status" value="1"/>
</dbReference>
<evidence type="ECO:0000313" key="8">
    <source>
        <dbReference type="EMBL" id="CDI04205.1"/>
    </source>
</evidence>
<feature type="transmembrane region" description="Helical" evidence="6">
    <location>
        <begin position="285"/>
        <end position="303"/>
    </location>
</feature>
<keyword evidence="9" id="KW-1185">Reference proteome</keyword>
<feature type="domain" description="Metallo-beta-lactamase" evidence="7">
    <location>
        <begin position="529"/>
        <end position="715"/>
    </location>
</feature>
<keyword evidence="2" id="KW-1003">Cell membrane</keyword>
<proteinExistence type="predicted"/>
<evidence type="ECO:0000259" key="7">
    <source>
        <dbReference type="SMART" id="SM00849"/>
    </source>
</evidence>
<dbReference type="Proteomes" id="UP000035760">
    <property type="component" value="Unassembled WGS sequence"/>
</dbReference>
<evidence type="ECO:0000256" key="4">
    <source>
        <dbReference type="ARBA" id="ARBA00022989"/>
    </source>
</evidence>
<feature type="transmembrane region" description="Helical" evidence="6">
    <location>
        <begin position="255"/>
        <end position="273"/>
    </location>
</feature>
<feature type="transmembrane region" description="Helical" evidence="6">
    <location>
        <begin position="472"/>
        <end position="490"/>
    </location>
</feature>
<dbReference type="InterPro" id="IPR001279">
    <property type="entry name" value="Metallo-B-lactamas"/>
</dbReference>
<accession>W6MCP4</accession>
<dbReference type="Gene3D" id="3.60.15.10">
    <property type="entry name" value="Ribonuclease Z/Hydroxyacylglutathione hydrolase-like"/>
    <property type="match status" value="1"/>
</dbReference>
<dbReference type="InterPro" id="IPR052159">
    <property type="entry name" value="Competence_DNA_uptake"/>
</dbReference>
<dbReference type="InterPro" id="IPR036866">
    <property type="entry name" value="RibonucZ/Hydroxyglut_hydro"/>
</dbReference>
<dbReference type="GO" id="GO:0005886">
    <property type="term" value="C:plasma membrane"/>
    <property type="evidence" value="ECO:0007669"/>
    <property type="project" value="UniProtKB-SubCell"/>
</dbReference>
<comment type="caution">
    <text evidence="8">The sequence shown here is derived from an EMBL/GenBank/DDBJ whole genome shotgun (WGS) entry which is preliminary data.</text>
</comment>
<dbReference type="InterPro" id="IPR035681">
    <property type="entry name" value="ComA-like_MBL"/>
</dbReference>
<comment type="subcellular location">
    <subcellularLocation>
        <location evidence="1">Cell membrane</location>
        <topology evidence="1">Multi-pass membrane protein</topology>
    </subcellularLocation>
</comment>
<organism evidence="8 9">
    <name type="scientific">Candidatus Competibacter denitrificans Run_A_D11</name>
    <dbReference type="NCBI Taxonomy" id="1400863"/>
    <lineage>
        <taxon>Bacteria</taxon>
        <taxon>Pseudomonadati</taxon>
        <taxon>Pseudomonadota</taxon>
        <taxon>Gammaproteobacteria</taxon>
        <taxon>Candidatus Competibacteraceae</taxon>
        <taxon>Candidatus Competibacter</taxon>
    </lineage>
</organism>